<keyword evidence="3" id="KW-1185">Reference proteome</keyword>
<keyword evidence="1" id="KW-0472">Membrane</keyword>
<sequence length="133" mass="15311">MESMIQHNNSPSRRILRPSACRLLRPSHPYRRVSYVDPMYLKHDDSLGDFSGFLKEVALLPPLHDQLDSRDAQLYKHPNQPELQGDKGVNVAEPELEGRPPGRIVGKLFSQKRLFIMLIILFIFVVALWFSDS</sequence>
<reference evidence="2 3" key="1">
    <citation type="journal article" date="2019" name="Nat. Ecol. Evol.">
        <title>Megaphylogeny resolves global patterns of mushroom evolution.</title>
        <authorList>
            <person name="Varga T."/>
            <person name="Krizsan K."/>
            <person name="Foldi C."/>
            <person name="Dima B."/>
            <person name="Sanchez-Garcia M."/>
            <person name="Sanchez-Ramirez S."/>
            <person name="Szollosi G.J."/>
            <person name="Szarkandi J.G."/>
            <person name="Papp V."/>
            <person name="Albert L."/>
            <person name="Andreopoulos W."/>
            <person name="Angelini C."/>
            <person name="Antonin V."/>
            <person name="Barry K.W."/>
            <person name="Bougher N.L."/>
            <person name="Buchanan P."/>
            <person name="Buyck B."/>
            <person name="Bense V."/>
            <person name="Catcheside P."/>
            <person name="Chovatia M."/>
            <person name="Cooper J."/>
            <person name="Damon W."/>
            <person name="Desjardin D."/>
            <person name="Finy P."/>
            <person name="Geml J."/>
            <person name="Haridas S."/>
            <person name="Hughes K."/>
            <person name="Justo A."/>
            <person name="Karasinski D."/>
            <person name="Kautmanova I."/>
            <person name="Kiss B."/>
            <person name="Kocsube S."/>
            <person name="Kotiranta H."/>
            <person name="LaButti K.M."/>
            <person name="Lechner B.E."/>
            <person name="Liimatainen K."/>
            <person name="Lipzen A."/>
            <person name="Lukacs Z."/>
            <person name="Mihaltcheva S."/>
            <person name="Morgado L.N."/>
            <person name="Niskanen T."/>
            <person name="Noordeloos M.E."/>
            <person name="Ohm R.A."/>
            <person name="Ortiz-Santana B."/>
            <person name="Ovrebo C."/>
            <person name="Racz N."/>
            <person name="Riley R."/>
            <person name="Savchenko A."/>
            <person name="Shiryaev A."/>
            <person name="Soop K."/>
            <person name="Spirin V."/>
            <person name="Szebenyi C."/>
            <person name="Tomsovsky M."/>
            <person name="Tulloss R.E."/>
            <person name="Uehling J."/>
            <person name="Grigoriev I.V."/>
            <person name="Vagvolgyi C."/>
            <person name="Papp T."/>
            <person name="Martin F.M."/>
            <person name="Miettinen O."/>
            <person name="Hibbett D.S."/>
            <person name="Nagy L.G."/>
        </authorList>
    </citation>
    <scope>NUCLEOTIDE SEQUENCE [LARGE SCALE GENOMIC DNA]</scope>
    <source>
        <strain evidence="2 3">CBS 962.96</strain>
    </source>
</reference>
<protein>
    <submittedName>
        <fullName evidence="2">Uncharacterized protein</fullName>
    </submittedName>
</protein>
<accession>A0A4S8MBR3</accession>
<evidence type="ECO:0000313" key="2">
    <source>
        <dbReference type="EMBL" id="THU99937.1"/>
    </source>
</evidence>
<evidence type="ECO:0000313" key="3">
    <source>
        <dbReference type="Proteomes" id="UP000297245"/>
    </source>
</evidence>
<gene>
    <name evidence="2" type="ORF">K435DRAFT_855185</name>
</gene>
<evidence type="ECO:0000256" key="1">
    <source>
        <dbReference type="SAM" id="Phobius"/>
    </source>
</evidence>
<keyword evidence="1" id="KW-1133">Transmembrane helix</keyword>
<proteinExistence type="predicted"/>
<keyword evidence="1" id="KW-0812">Transmembrane</keyword>
<dbReference type="EMBL" id="ML179111">
    <property type="protein sequence ID" value="THU99937.1"/>
    <property type="molecule type" value="Genomic_DNA"/>
</dbReference>
<feature type="transmembrane region" description="Helical" evidence="1">
    <location>
        <begin position="114"/>
        <end position="131"/>
    </location>
</feature>
<dbReference type="Proteomes" id="UP000297245">
    <property type="component" value="Unassembled WGS sequence"/>
</dbReference>
<name>A0A4S8MBR3_DENBC</name>
<organism evidence="2 3">
    <name type="scientific">Dendrothele bispora (strain CBS 962.96)</name>
    <dbReference type="NCBI Taxonomy" id="1314807"/>
    <lineage>
        <taxon>Eukaryota</taxon>
        <taxon>Fungi</taxon>
        <taxon>Dikarya</taxon>
        <taxon>Basidiomycota</taxon>
        <taxon>Agaricomycotina</taxon>
        <taxon>Agaricomycetes</taxon>
        <taxon>Agaricomycetidae</taxon>
        <taxon>Agaricales</taxon>
        <taxon>Agaricales incertae sedis</taxon>
        <taxon>Dendrothele</taxon>
    </lineage>
</organism>
<dbReference type="AlphaFoldDB" id="A0A4S8MBR3"/>